<protein>
    <submittedName>
        <fullName evidence="4">Uncharacterized protein</fullName>
    </submittedName>
</protein>
<evidence type="ECO:0000256" key="1">
    <source>
        <dbReference type="ARBA" id="ARBA00006484"/>
    </source>
</evidence>
<evidence type="ECO:0000313" key="5">
    <source>
        <dbReference type="Proteomes" id="UP001205105"/>
    </source>
</evidence>
<sequence length="420" mass="43887">MKWTTDLYLKGLGVLELVENAQQVVEDWLHRKRGQHGGLAGKTAIVTGGNAGVGYATAEALLARGCSVVLAVRDRGRGDAAAARLAATAAGSGGSQQLGGRQRKGGSSGGQQAGGAAAQGSTAGGGPQQAEAAPEQPEAAQVAVEILDLAILSSVRAFAERWKASGRSLDLLVCNAGIMVPPERTITADGFELQFQSNYLGHFLLANLLVRQHQRQHAQHAQQPAQRASGAAGGSQGSGSGSSGPLRVLFLSSMTHIGGDLSDLTDVPYCRRPPWNTFAAYCNSKLCTLLAAKHMDRLLARAAPSGDGKRDAAVAVHPGLVNTALAAGYFKQMPPKLLRPLTDPFFTHVFCPYMLRSPEAAAETVLYAATAPADEVGGRYCGTAPRVTRHSAAADDPQVAQRLWDLSAHLCQLDADDLVS</sequence>
<proteinExistence type="inferred from homology"/>
<comment type="similarity">
    <text evidence="1">Belongs to the short-chain dehydrogenases/reductases (SDR) family.</text>
</comment>
<accession>A0AAD5H5X1</accession>
<feature type="compositionally biased region" description="Gly residues" evidence="3">
    <location>
        <begin position="231"/>
        <end position="242"/>
    </location>
</feature>
<dbReference type="AlphaFoldDB" id="A0AAD5H5X1"/>
<dbReference type="EMBL" id="JADXDR010000017">
    <property type="protein sequence ID" value="KAI7845479.1"/>
    <property type="molecule type" value="Genomic_DNA"/>
</dbReference>
<reference evidence="4" key="1">
    <citation type="submission" date="2020-11" db="EMBL/GenBank/DDBJ databases">
        <title>Chlorella ohadii genome sequencing and assembly.</title>
        <authorList>
            <person name="Murik O."/>
            <person name="Treves H."/>
            <person name="Kedem I."/>
            <person name="Shotland Y."/>
            <person name="Kaplan A."/>
        </authorList>
    </citation>
    <scope>NUCLEOTIDE SEQUENCE</scope>
    <source>
        <strain evidence="4">1</strain>
    </source>
</reference>
<dbReference type="PRINTS" id="PR00081">
    <property type="entry name" value="GDHRDH"/>
</dbReference>
<organism evidence="4 5">
    <name type="scientific">Chlorella ohadii</name>
    <dbReference type="NCBI Taxonomy" id="2649997"/>
    <lineage>
        <taxon>Eukaryota</taxon>
        <taxon>Viridiplantae</taxon>
        <taxon>Chlorophyta</taxon>
        <taxon>core chlorophytes</taxon>
        <taxon>Trebouxiophyceae</taxon>
        <taxon>Chlorellales</taxon>
        <taxon>Chlorellaceae</taxon>
        <taxon>Chlorella clade</taxon>
        <taxon>Chlorella</taxon>
    </lineage>
</organism>
<evidence type="ECO:0000256" key="2">
    <source>
        <dbReference type="ARBA" id="ARBA00023002"/>
    </source>
</evidence>
<dbReference type="InterPro" id="IPR002347">
    <property type="entry name" value="SDR_fam"/>
</dbReference>
<dbReference type="Proteomes" id="UP001205105">
    <property type="component" value="Unassembled WGS sequence"/>
</dbReference>
<dbReference type="PANTHER" id="PTHR24320">
    <property type="entry name" value="RETINOL DEHYDROGENASE"/>
    <property type="match status" value="1"/>
</dbReference>
<keyword evidence="5" id="KW-1185">Reference proteome</keyword>
<dbReference type="InterPro" id="IPR036291">
    <property type="entry name" value="NAD(P)-bd_dom_sf"/>
</dbReference>
<evidence type="ECO:0000313" key="4">
    <source>
        <dbReference type="EMBL" id="KAI7845479.1"/>
    </source>
</evidence>
<dbReference type="Gene3D" id="3.40.50.720">
    <property type="entry name" value="NAD(P)-binding Rossmann-like Domain"/>
    <property type="match status" value="1"/>
</dbReference>
<name>A0AAD5H5X1_9CHLO</name>
<dbReference type="GO" id="GO:0016491">
    <property type="term" value="F:oxidoreductase activity"/>
    <property type="evidence" value="ECO:0007669"/>
    <property type="project" value="UniProtKB-KW"/>
</dbReference>
<dbReference type="PANTHER" id="PTHR24320:SF286">
    <property type="entry name" value="NAD(P)-BINDING ROSSMANN-FOLD SUPERFAMILY PROTEIN"/>
    <property type="match status" value="1"/>
</dbReference>
<feature type="region of interest" description="Disordered" evidence="3">
    <location>
        <begin position="91"/>
        <end position="137"/>
    </location>
</feature>
<evidence type="ECO:0000256" key="3">
    <source>
        <dbReference type="SAM" id="MobiDB-lite"/>
    </source>
</evidence>
<comment type="caution">
    <text evidence="4">The sequence shown here is derived from an EMBL/GenBank/DDBJ whole genome shotgun (WGS) entry which is preliminary data.</text>
</comment>
<dbReference type="SUPFAM" id="SSF51735">
    <property type="entry name" value="NAD(P)-binding Rossmann-fold domains"/>
    <property type="match status" value="1"/>
</dbReference>
<gene>
    <name evidence="4" type="ORF">COHA_001027</name>
</gene>
<feature type="compositionally biased region" description="Low complexity" evidence="3">
    <location>
        <begin position="219"/>
        <end position="230"/>
    </location>
</feature>
<feature type="compositionally biased region" description="Low complexity" evidence="3">
    <location>
        <begin position="128"/>
        <end position="137"/>
    </location>
</feature>
<feature type="region of interest" description="Disordered" evidence="3">
    <location>
        <begin position="215"/>
        <end position="242"/>
    </location>
</feature>
<keyword evidence="2" id="KW-0560">Oxidoreductase</keyword>